<dbReference type="SMART" id="SM00179">
    <property type="entry name" value="EGF_CA"/>
    <property type="match status" value="1"/>
</dbReference>
<dbReference type="OrthoDB" id="5951565at2759"/>
<comment type="caution">
    <text evidence="7">The sequence shown here is derived from an EMBL/GenBank/DDBJ whole genome shotgun (WGS) entry which is preliminary data.</text>
</comment>
<dbReference type="AlphaFoldDB" id="A0A2B4S9C3"/>
<evidence type="ECO:0000313" key="7">
    <source>
        <dbReference type="EMBL" id="PFX25390.1"/>
    </source>
</evidence>
<dbReference type="PROSITE" id="PS00010">
    <property type="entry name" value="ASX_HYDROXYL"/>
    <property type="match status" value="1"/>
</dbReference>
<evidence type="ECO:0000256" key="3">
    <source>
        <dbReference type="ARBA" id="ARBA00022737"/>
    </source>
</evidence>
<dbReference type="SUPFAM" id="SSF56496">
    <property type="entry name" value="Fibrinogen C-terminal domain-like"/>
    <property type="match status" value="1"/>
</dbReference>
<dbReference type="Gene3D" id="2.10.25.10">
    <property type="entry name" value="Laminin"/>
    <property type="match status" value="3"/>
</dbReference>
<evidence type="ECO:0000259" key="6">
    <source>
        <dbReference type="PROSITE" id="PS50026"/>
    </source>
</evidence>
<dbReference type="PROSITE" id="PS01187">
    <property type="entry name" value="EGF_CA"/>
    <property type="match status" value="1"/>
</dbReference>
<evidence type="ECO:0000256" key="1">
    <source>
        <dbReference type="ARBA" id="ARBA00022536"/>
    </source>
</evidence>
<comment type="caution">
    <text evidence="5">Lacks conserved residue(s) required for the propagation of feature annotation.</text>
</comment>
<feature type="disulfide bond" evidence="5">
    <location>
        <begin position="786"/>
        <end position="803"/>
    </location>
</feature>
<dbReference type="SMART" id="SM00181">
    <property type="entry name" value="EGF"/>
    <property type="match status" value="3"/>
</dbReference>
<gene>
    <name evidence="7" type="primary">VCAN</name>
    <name evidence="7" type="ORF">AWC38_SpisGene10001</name>
</gene>
<dbReference type="PROSITE" id="PS00022">
    <property type="entry name" value="EGF_1"/>
    <property type="match status" value="1"/>
</dbReference>
<dbReference type="InterPro" id="IPR051022">
    <property type="entry name" value="Notch_Cell-Fate_Det"/>
</dbReference>
<dbReference type="Proteomes" id="UP000225706">
    <property type="component" value="Unassembled WGS sequence"/>
</dbReference>
<dbReference type="InterPro" id="IPR000152">
    <property type="entry name" value="EGF-type_Asp/Asn_hydroxyl_site"/>
</dbReference>
<dbReference type="EMBL" id="LSMT01000152">
    <property type="protein sequence ID" value="PFX25390.1"/>
    <property type="molecule type" value="Genomic_DNA"/>
</dbReference>
<feature type="domain" description="EGF-like" evidence="6">
    <location>
        <begin position="777"/>
        <end position="815"/>
    </location>
</feature>
<dbReference type="InterPro" id="IPR024731">
    <property type="entry name" value="NELL2-like_EGF"/>
</dbReference>
<keyword evidence="1 5" id="KW-0245">EGF-like domain</keyword>
<keyword evidence="4 5" id="KW-1015">Disulfide bond</keyword>
<dbReference type="FunFam" id="2.10.25.10:FF:000038">
    <property type="entry name" value="Fibrillin 2"/>
    <property type="match status" value="1"/>
</dbReference>
<keyword evidence="3" id="KW-0677">Repeat</keyword>
<dbReference type="Pfam" id="PF12947">
    <property type="entry name" value="EGF_3"/>
    <property type="match status" value="1"/>
</dbReference>
<keyword evidence="2" id="KW-0732">Signal</keyword>
<dbReference type="Pfam" id="PF00078">
    <property type="entry name" value="RVT_1"/>
    <property type="match status" value="1"/>
</dbReference>
<dbReference type="PROSITE" id="PS01186">
    <property type="entry name" value="EGF_2"/>
    <property type="match status" value="2"/>
</dbReference>
<dbReference type="InterPro" id="IPR000742">
    <property type="entry name" value="EGF"/>
</dbReference>
<sequence length="930" mass="104276">MLLHWRRGFIEPVAVKYHFNLPFDPKTIKLISLTNVANSCGEVAQIMNRKQLLSGEYWLKVGNVELQVYCHMANNNQYWTLIARFSNSDGKNWMRDDGRWWYDQPTATGTTNNPSMNNDMISPAFWLVSGREIKITRSDDPSHTPLLQTTGNCLGGQTFRSKITSYDDFRNGKVWASGQCLGNCTIQYGGQYKSTDGFQQAECSGSIQSANKIGFWYYGTCNPSTPCEFLEANEVLSVYQSGFRKAHSTETAVTYLIDQILEHMDKQQMTGSVFIDLKKAFDLVAHNCLLQKLEHYGARGKSLTWFQNYPGSRTQRVRFGQDLSSSLPIRYGVPQGSLAMTCQAVSKTRTSILKSVVLPFRLATLMHTATTLTAPTAVPVKVDLLGMEKHVQILKSAVLPFGLLTLMQTATTLTAPTFVPVKADLLEMEKYVQFRPDKERKEETDGAEGSQRLLKINRSTEKGVAYAKFKPHKISYLNIIAIGMDHVLKGSEFRFSCVSILPCFSFNLAAFYINGKVLCELLPSDIYNNSDKLILNQSHHHYSIASPCISWPCQNNGKCAPQYEKNIYVCVCARGYTGEHFEMDIDECSTSIRPCDVNADCHNTNVSYSCSCKSGFIGNGNICTGWTLIARFSNGDGKNLMRDDGWTLTARFSKSDSKNWMRDDVKCLEMAITESFFLFLFQGLTILFAKEDSTYSRSALFTTKENKRLDGHAVKQFKSPTQISCSLSCLRNSWCTSTNFKKPSEKDDKGTCELNKHGILNRNAQFYEQKGFTFSMMLRGCLKTGCHNGGSCLFHEKSKTFSCSCKRPWSGDDCRTIVWASDQCLGSCTVQYGGQYKSTDGFQQAKCSGNIQSADKIGFWCDWDDGDGSVMMIGGGGKECDRADHGIGITERDNASFVDHGSSERDYDFGYEAWTGNAVSQSYSLNLWIR</sequence>
<reference evidence="8" key="1">
    <citation type="journal article" date="2017" name="bioRxiv">
        <title>Comparative analysis of the genomes of Stylophora pistillata and Acropora digitifera provides evidence for extensive differences between species of corals.</title>
        <authorList>
            <person name="Voolstra C.R."/>
            <person name="Li Y."/>
            <person name="Liew Y.J."/>
            <person name="Baumgarten S."/>
            <person name="Zoccola D."/>
            <person name="Flot J.-F."/>
            <person name="Tambutte S."/>
            <person name="Allemand D."/>
            <person name="Aranda M."/>
        </authorList>
    </citation>
    <scope>NUCLEOTIDE SEQUENCE [LARGE SCALE GENOMIC DNA]</scope>
</reference>
<dbReference type="InterPro" id="IPR001881">
    <property type="entry name" value="EGF-like_Ca-bd_dom"/>
</dbReference>
<dbReference type="InterPro" id="IPR000477">
    <property type="entry name" value="RT_dom"/>
</dbReference>
<organism evidence="7 8">
    <name type="scientific">Stylophora pistillata</name>
    <name type="common">Smooth cauliflower coral</name>
    <dbReference type="NCBI Taxonomy" id="50429"/>
    <lineage>
        <taxon>Eukaryota</taxon>
        <taxon>Metazoa</taxon>
        <taxon>Cnidaria</taxon>
        <taxon>Anthozoa</taxon>
        <taxon>Hexacorallia</taxon>
        <taxon>Scleractinia</taxon>
        <taxon>Astrocoeniina</taxon>
        <taxon>Pocilloporidae</taxon>
        <taxon>Stylophora</taxon>
    </lineage>
</organism>
<dbReference type="InterPro" id="IPR036056">
    <property type="entry name" value="Fibrinogen-like_C"/>
</dbReference>
<dbReference type="PROSITE" id="PS50026">
    <property type="entry name" value="EGF_3"/>
    <property type="match status" value="3"/>
</dbReference>
<dbReference type="CDD" id="cd00054">
    <property type="entry name" value="EGF_CA"/>
    <property type="match status" value="2"/>
</dbReference>
<feature type="domain" description="EGF-like" evidence="6">
    <location>
        <begin position="544"/>
        <end position="582"/>
    </location>
</feature>
<accession>A0A2B4S9C3</accession>
<evidence type="ECO:0000256" key="4">
    <source>
        <dbReference type="ARBA" id="ARBA00023157"/>
    </source>
</evidence>
<name>A0A2B4S9C3_STYPI</name>
<dbReference type="PANTHER" id="PTHR24049">
    <property type="entry name" value="CRUMBS FAMILY MEMBER"/>
    <property type="match status" value="1"/>
</dbReference>
<dbReference type="InterPro" id="IPR018097">
    <property type="entry name" value="EGF_Ca-bd_CS"/>
</dbReference>
<evidence type="ECO:0000313" key="8">
    <source>
        <dbReference type="Proteomes" id="UP000225706"/>
    </source>
</evidence>
<keyword evidence="8" id="KW-1185">Reference proteome</keyword>
<protein>
    <submittedName>
        <fullName evidence="7">Versican core protein</fullName>
    </submittedName>
</protein>
<proteinExistence type="predicted"/>
<evidence type="ECO:0000256" key="2">
    <source>
        <dbReference type="ARBA" id="ARBA00022729"/>
    </source>
</evidence>
<feature type="disulfide bond" evidence="5">
    <location>
        <begin position="553"/>
        <end position="570"/>
    </location>
</feature>
<dbReference type="SUPFAM" id="SSF57196">
    <property type="entry name" value="EGF/Laminin"/>
    <property type="match status" value="3"/>
</dbReference>
<feature type="disulfide bond" evidence="5">
    <location>
        <begin position="805"/>
        <end position="814"/>
    </location>
</feature>
<dbReference type="GO" id="GO:0005509">
    <property type="term" value="F:calcium ion binding"/>
    <property type="evidence" value="ECO:0007669"/>
    <property type="project" value="InterPro"/>
</dbReference>
<feature type="domain" description="EGF-like" evidence="6">
    <location>
        <begin position="584"/>
        <end position="624"/>
    </location>
</feature>
<evidence type="ECO:0000256" key="5">
    <source>
        <dbReference type="PROSITE-ProRule" id="PRU00076"/>
    </source>
</evidence>